<evidence type="ECO:0000313" key="1">
    <source>
        <dbReference type="EMBL" id="JAH56263.1"/>
    </source>
</evidence>
<sequence length="18" mass="2154">MQNGESVSWSIKLDYFIH</sequence>
<protein>
    <submittedName>
        <fullName evidence="1">Uncharacterized protein</fullName>
    </submittedName>
</protein>
<dbReference type="EMBL" id="GBXM01052314">
    <property type="protein sequence ID" value="JAH56263.1"/>
    <property type="molecule type" value="Transcribed_RNA"/>
</dbReference>
<organism evidence="1">
    <name type="scientific">Anguilla anguilla</name>
    <name type="common">European freshwater eel</name>
    <name type="synonym">Muraena anguilla</name>
    <dbReference type="NCBI Taxonomy" id="7936"/>
    <lineage>
        <taxon>Eukaryota</taxon>
        <taxon>Metazoa</taxon>
        <taxon>Chordata</taxon>
        <taxon>Craniata</taxon>
        <taxon>Vertebrata</taxon>
        <taxon>Euteleostomi</taxon>
        <taxon>Actinopterygii</taxon>
        <taxon>Neopterygii</taxon>
        <taxon>Teleostei</taxon>
        <taxon>Anguilliformes</taxon>
        <taxon>Anguillidae</taxon>
        <taxon>Anguilla</taxon>
    </lineage>
</organism>
<reference evidence="1" key="1">
    <citation type="submission" date="2014-11" db="EMBL/GenBank/DDBJ databases">
        <authorList>
            <person name="Amaro Gonzalez C."/>
        </authorList>
    </citation>
    <scope>NUCLEOTIDE SEQUENCE</scope>
</reference>
<accession>A0A0E9TU76</accession>
<name>A0A0E9TU76_ANGAN</name>
<reference evidence="1" key="2">
    <citation type="journal article" date="2015" name="Fish Shellfish Immunol.">
        <title>Early steps in the European eel (Anguilla anguilla)-Vibrio vulnificus interaction in the gills: Role of the RtxA13 toxin.</title>
        <authorList>
            <person name="Callol A."/>
            <person name="Pajuelo D."/>
            <person name="Ebbesson L."/>
            <person name="Teles M."/>
            <person name="MacKenzie S."/>
            <person name="Amaro C."/>
        </authorList>
    </citation>
    <scope>NUCLEOTIDE SEQUENCE</scope>
</reference>
<dbReference type="AlphaFoldDB" id="A0A0E9TU76"/>
<proteinExistence type="predicted"/>